<feature type="region of interest" description="Disordered" evidence="1">
    <location>
        <begin position="1"/>
        <end position="88"/>
    </location>
</feature>
<comment type="caution">
    <text evidence="2">The sequence shown here is derived from an EMBL/GenBank/DDBJ whole genome shotgun (WGS) entry which is preliminary data.</text>
</comment>
<evidence type="ECO:0000313" key="2">
    <source>
        <dbReference type="EMBL" id="KAJ1216101.1"/>
    </source>
</evidence>
<protein>
    <submittedName>
        <fullName evidence="2">Uncharacterized protein</fullName>
    </submittedName>
</protein>
<feature type="compositionally biased region" description="Basic and acidic residues" evidence="1">
    <location>
        <begin position="16"/>
        <end position="33"/>
    </location>
</feature>
<keyword evidence="3" id="KW-1185">Reference proteome</keyword>
<organism evidence="2 3">
    <name type="scientific">Pleurodeles waltl</name>
    <name type="common">Iberian ribbed newt</name>
    <dbReference type="NCBI Taxonomy" id="8319"/>
    <lineage>
        <taxon>Eukaryota</taxon>
        <taxon>Metazoa</taxon>
        <taxon>Chordata</taxon>
        <taxon>Craniata</taxon>
        <taxon>Vertebrata</taxon>
        <taxon>Euteleostomi</taxon>
        <taxon>Amphibia</taxon>
        <taxon>Batrachia</taxon>
        <taxon>Caudata</taxon>
        <taxon>Salamandroidea</taxon>
        <taxon>Salamandridae</taxon>
        <taxon>Pleurodelinae</taxon>
        <taxon>Pleurodeles</taxon>
    </lineage>
</organism>
<gene>
    <name evidence="2" type="ORF">NDU88_003707</name>
</gene>
<feature type="compositionally biased region" description="Basic and acidic residues" evidence="1">
    <location>
        <begin position="43"/>
        <end position="66"/>
    </location>
</feature>
<dbReference type="Proteomes" id="UP001066276">
    <property type="component" value="Chromosome 1_1"/>
</dbReference>
<accession>A0AAV7WTG7</accession>
<sequence>MGGGAKIVSDVTPDFWVRETEKREDGREQRSEESDADNFQTDKTTETESGDQKDPKTRARTTDGSRDAGGTENQERSEDTLKSRHVPGGAWLTKAIIVVLFRSIQR</sequence>
<name>A0AAV7WTG7_PLEWA</name>
<evidence type="ECO:0000256" key="1">
    <source>
        <dbReference type="SAM" id="MobiDB-lite"/>
    </source>
</evidence>
<evidence type="ECO:0000313" key="3">
    <source>
        <dbReference type="Proteomes" id="UP001066276"/>
    </source>
</evidence>
<proteinExistence type="predicted"/>
<dbReference type="AlphaFoldDB" id="A0AAV7WTG7"/>
<dbReference type="EMBL" id="JANPWB010000001">
    <property type="protein sequence ID" value="KAJ1216101.1"/>
    <property type="molecule type" value="Genomic_DNA"/>
</dbReference>
<reference evidence="2" key="1">
    <citation type="journal article" date="2022" name="bioRxiv">
        <title>Sequencing and chromosome-scale assembly of the giantPleurodeles waltlgenome.</title>
        <authorList>
            <person name="Brown T."/>
            <person name="Elewa A."/>
            <person name="Iarovenko S."/>
            <person name="Subramanian E."/>
            <person name="Araus A.J."/>
            <person name="Petzold A."/>
            <person name="Susuki M."/>
            <person name="Suzuki K.-i.T."/>
            <person name="Hayashi T."/>
            <person name="Toyoda A."/>
            <person name="Oliveira C."/>
            <person name="Osipova E."/>
            <person name="Leigh N.D."/>
            <person name="Simon A."/>
            <person name="Yun M.H."/>
        </authorList>
    </citation>
    <scope>NUCLEOTIDE SEQUENCE</scope>
    <source>
        <strain evidence="2">20211129_DDA</strain>
        <tissue evidence="2">Liver</tissue>
    </source>
</reference>
<feature type="compositionally biased region" description="Basic and acidic residues" evidence="1">
    <location>
        <begin position="73"/>
        <end position="82"/>
    </location>
</feature>